<evidence type="ECO:0008006" key="3">
    <source>
        <dbReference type="Google" id="ProtNLM"/>
    </source>
</evidence>
<gene>
    <name evidence="1" type="ORF">BM524_15090</name>
</gene>
<evidence type="ECO:0000313" key="1">
    <source>
        <dbReference type="EMBL" id="APD91013.1"/>
    </source>
</evidence>
<reference evidence="1 2" key="1">
    <citation type="submission" date="2016-11" db="EMBL/GenBank/DDBJ databases">
        <title>Networking in microbes: conjugative elements and plasmids in the genus Alteromonas.</title>
        <authorList>
            <person name="Lopez-Perez M."/>
            <person name="Ramon-Marco N."/>
            <person name="Rodriguez-Valera F."/>
        </authorList>
    </citation>
    <scope>NUCLEOTIDE SEQUENCE [LARGE SCALE GENOMIC DNA]</scope>
    <source>
        <strain evidence="1 2">CP48</strain>
    </source>
</reference>
<dbReference type="AlphaFoldDB" id="A0AAC9JCC2"/>
<evidence type="ECO:0000313" key="2">
    <source>
        <dbReference type="Proteomes" id="UP000182101"/>
    </source>
</evidence>
<protein>
    <recommendedName>
        <fullName evidence="3">Lipoprotein</fullName>
    </recommendedName>
</protein>
<organism evidence="1 2">
    <name type="scientific">Alteromonas mediterranea</name>
    <dbReference type="NCBI Taxonomy" id="314275"/>
    <lineage>
        <taxon>Bacteria</taxon>
        <taxon>Pseudomonadati</taxon>
        <taxon>Pseudomonadota</taxon>
        <taxon>Gammaproteobacteria</taxon>
        <taxon>Alteromonadales</taxon>
        <taxon>Alteromonadaceae</taxon>
        <taxon>Alteromonas/Salinimonas group</taxon>
        <taxon>Alteromonas</taxon>
    </lineage>
</organism>
<dbReference type="Proteomes" id="UP000182101">
    <property type="component" value="Chromosome"/>
</dbReference>
<proteinExistence type="predicted"/>
<accession>A0AAC9JCC2</accession>
<name>A0AAC9JCC2_9ALTE</name>
<sequence length="119" mass="14131">MYFFSKIRVLFFCIFLNGCVSFPSNFPPMDSKEYLVIPKVLKVNNPFNTHYVGEGRYKLMGTIDDERFYKPQDPTLFSHDPMRYLRVNIHNKNEVCVLYVDLVNCIETEYEIINSEIEQ</sequence>
<dbReference type="EMBL" id="CP018024">
    <property type="protein sequence ID" value="APD91013.1"/>
    <property type="molecule type" value="Genomic_DNA"/>
</dbReference>